<dbReference type="EMBL" id="CP001661">
    <property type="protein sequence ID" value="ACT16637.1"/>
    <property type="molecule type" value="Genomic_DNA"/>
</dbReference>
<protein>
    <submittedName>
        <fullName evidence="6">4Fe-4S ferredoxin iron-sulfur binding domain protein</fullName>
    </submittedName>
</protein>
<keyword evidence="3" id="KW-0408">Iron</keyword>
<dbReference type="GO" id="GO:0046872">
    <property type="term" value="F:metal ion binding"/>
    <property type="evidence" value="ECO:0007669"/>
    <property type="project" value="UniProtKB-KW"/>
</dbReference>
<dbReference type="STRING" id="443144.GM21_0563"/>
<keyword evidence="4" id="KW-0411">Iron-sulfur</keyword>
<evidence type="ECO:0000313" key="6">
    <source>
        <dbReference type="EMBL" id="ACT16637.1"/>
    </source>
</evidence>
<dbReference type="PROSITE" id="PS00198">
    <property type="entry name" value="4FE4S_FER_1"/>
    <property type="match status" value="1"/>
</dbReference>
<keyword evidence="1" id="KW-0004">4Fe-4S</keyword>
<dbReference type="SUPFAM" id="SSF54862">
    <property type="entry name" value="4Fe-4S ferredoxins"/>
    <property type="match status" value="1"/>
</dbReference>
<dbReference type="InterPro" id="IPR017896">
    <property type="entry name" value="4Fe4S_Fe-S-bd"/>
</dbReference>
<dbReference type="GO" id="GO:0051539">
    <property type="term" value="F:4 iron, 4 sulfur cluster binding"/>
    <property type="evidence" value="ECO:0007669"/>
    <property type="project" value="UniProtKB-KW"/>
</dbReference>
<feature type="domain" description="4Fe-4S ferredoxin-type" evidence="5">
    <location>
        <begin position="42"/>
        <end position="70"/>
    </location>
</feature>
<evidence type="ECO:0000256" key="3">
    <source>
        <dbReference type="ARBA" id="ARBA00023004"/>
    </source>
</evidence>
<feature type="domain" description="4Fe-4S ferredoxin-type" evidence="5">
    <location>
        <begin position="9"/>
        <end position="38"/>
    </location>
</feature>
<sequence length="70" mass="7562">MSDHFQCYIAPVVDKLRCTGCGRCVAACGSRLITFEVEGFRKHARLGAPERCSGCLACVEACPVGALRRD</sequence>
<dbReference type="InterPro" id="IPR050572">
    <property type="entry name" value="Fe-S_Ferredoxin"/>
</dbReference>
<dbReference type="AlphaFoldDB" id="C6DZQ5"/>
<evidence type="ECO:0000259" key="5">
    <source>
        <dbReference type="PROSITE" id="PS51379"/>
    </source>
</evidence>
<dbReference type="HOGENOM" id="CLU_139698_5_1_7"/>
<dbReference type="InterPro" id="IPR017900">
    <property type="entry name" value="4Fe4S_Fe_S_CS"/>
</dbReference>
<accession>C6DZQ5</accession>
<dbReference type="OrthoDB" id="9778602at2"/>
<organism evidence="6">
    <name type="scientific">Geobacter sp. (strain M21)</name>
    <dbReference type="NCBI Taxonomy" id="443144"/>
    <lineage>
        <taxon>Bacteria</taxon>
        <taxon>Pseudomonadati</taxon>
        <taxon>Thermodesulfobacteriota</taxon>
        <taxon>Desulfuromonadia</taxon>
        <taxon>Geobacterales</taxon>
        <taxon>Geobacteraceae</taxon>
        <taxon>Geobacter</taxon>
    </lineage>
</organism>
<dbReference type="Gene3D" id="3.30.70.20">
    <property type="match status" value="1"/>
</dbReference>
<name>C6DZQ5_GEOSM</name>
<evidence type="ECO:0000256" key="1">
    <source>
        <dbReference type="ARBA" id="ARBA00022485"/>
    </source>
</evidence>
<reference evidence="6" key="1">
    <citation type="submission" date="2009-07" db="EMBL/GenBank/DDBJ databases">
        <title>Complete sequence of Geobacter sp. M21.</title>
        <authorList>
            <consortium name="US DOE Joint Genome Institute"/>
            <person name="Lucas S."/>
            <person name="Copeland A."/>
            <person name="Lapidus A."/>
            <person name="Glavina del Rio T."/>
            <person name="Dalin E."/>
            <person name="Tice H."/>
            <person name="Bruce D."/>
            <person name="Goodwin L."/>
            <person name="Pitluck S."/>
            <person name="Saunders E."/>
            <person name="Brettin T."/>
            <person name="Detter J.C."/>
            <person name="Han C."/>
            <person name="Larimer F."/>
            <person name="Land M."/>
            <person name="Hauser L."/>
            <person name="Kyrpides N."/>
            <person name="Ovchinnikova G."/>
            <person name="Lovley D."/>
        </authorList>
    </citation>
    <scope>NUCLEOTIDE SEQUENCE [LARGE SCALE GENOMIC DNA]</scope>
    <source>
        <strain evidence="6">M21</strain>
    </source>
</reference>
<keyword evidence="2" id="KW-0479">Metal-binding</keyword>
<evidence type="ECO:0000256" key="4">
    <source>
        <dbReference type="ARBA" id="ARBA00023014"/>
    </source>
</evidence>
<dbReference type="KEGG" id="gem:GM21_0563"/>
<dbReference type="PANTHER" id="PTHR43687:SF1">
    <property type="entry name" value="FERREDOXIN III"/>
    <property type="match status" value="1"/>
</dbReference>
<dbReference type="Pfam" id="PF12838">
    <property type="entry name" value="Fer4_7"/>
    <property type="match status" value="1"/>
</dbReference>
<gene>
    <name evidence="6" type="ordered locus">GM21_0563</name>
</gene>
<dbReference type="PANTHER" id="PTHR43687">
    <property type="entry name" value="ADENYLYLSULFATE REDUCTASE, BETA SUBUNIT"/>
    <property type="match status" value="1"/>
</dbReference>
<proteinExistence type="predicted"/>
<dbReference type="PROSITE" id="PS51379">
    <property type="entry name" value="4FE4S_FER_2"/>
    <property type="match status" value="2"/>
</dbReference>
<evidence type="ECO:0000256" key="2">
    <source>
        <dbReference type="ARBA" id="ARBA00022723"/>
    </source>
</evidence>